<keyword evidence="3" id="KW-1185">Reference proteome</keyword>
<proteinExistence type="predicted"/>
<evidence type="ECO:0000256" key="1">
    <source>
        <dbReference type="SAM" id="Coils"/>
    </source>
</evidence>
<reference evidence="2 3" key="1">
    <citation type="submission" date="2024-01" db="EMBL/GenBank/DDBJ databases">
        <title>The complete chloroplast genome sequence of Lithospermum erythrorhizon: insights into the phylogenetic relationship among Boraginaceae species and the maternal lineages of purple gromwells.</title>
        <authorList>
            <person name="Okada T."/>
            <person name="Watanabe K."/>
        </authorList>
    </citation>
    <scope>NUCLEOTIDE SEQUENCE [LARGE SCALE GENOMIC DNA]</scope>
</reference>
<name>A0AAV3PRZ8_LITER</name>
<dbReference type="Proteomes" id="UP001454036">
    <property type="component" value="Unassembled WGS sequence"/>
</dbReference>
<gene>
    <name evidence="2" type="ORF">LIER_43269</name>
</gene>
<comment type="caution">
    <text evidence="2">The sequence shown here is derived from an EMBL/GenBank/DDBJ whole genome shotgun (WGS) entry which is preliminary data.</text>
</comment>
<sequence>MVDLEEDERVDAIKSLLNSIGWYCTSEVASARCIATQDKKIEELKEPLAIQEGRIVELKNELEHLQEIYART</sequence>
<evidence type="ECO:0000313" key="3">
    <source>
        <dbReference type="Proteomes" id="UP001454036"/>
    </source>
</evidence>
<evidence type="ECO:0000313" key="2">
    <source>
        <dbReference type="EMBL" id="GAA0154299.1"/>
    </source>
</evidence>
<dbReference type="AlphaFoldDB" id="A0AAV3PRZ8"/>
<accession>A0AAV3PRZ8</accession>
<protein>
    <submittedName>
        <fullName evidence="2">Uncharacterized protein</fullName>
    </submittedName>
</protein>
<organism evidence="2 3">
    <name type="scientific">Lithospermum erythrorhizon</name>
    <name type="common">Purple gromwell</name>
    <name type="synonym">Lithospermum officinale var. erythrorhizon</name>
    <dbReference type="NCBI Taxonomy" id="34254"/>
    <lineage>
        <taxon>Eukaryota</taxon>
        <taxon>Viridiplantae</taxon>
        <taxon>Streptophyta</taxon>
        <taxon>Embryophyta</taxon>
        <taxon>Tracheophyta</taxon>
        <taxon>Spermatophyta</taxon>
        <taxon>Magnoliopsida</taxon>
        <taxon>eudicotyledons</taxon>
        <taxon>Gunneridae</taxon>
        <taxon>Pentapetalae</taxon>
        <taxon>asterids</taxon>
        <taxon>lamiids</taxon>
        <taxon>Boraginales</taxon>
        <taxon>Boraginaceae</taxon>
        <taxon>Boraginoideae</taxon>
        <taxon>Lithospermeae</taxon>
        <taxon>Lithospermum</taxon>
    </lineage>
</organism>
<keyword evidence="1" id="KW-0175">Coiled coil</keyword>
<dbReference type="EMBL" id="BAABME010033877">
    <property type="protein sequence ID" value="GAA0154299.1"/>
    <property type="molecule type" value="Genomic_DNA"/>
</dbReference>
<feature type="coiled-coil region" evidence="1">
    <location>
        <begin position="41"/>
        <end position="68"/>
    </location>
</feature>